<gene>
    <name evidence="2" type="ORF">PBRASI_LOCUS11091</name>
</gene>
<proteinExistence type="predicted"/>
<dbReference type="Proteomes" id="UP000789739">
    <property type="component" value="Unassembled WGS sequence"/>
</dbReference>
<evidence type="ECO:0000313" key="2">
    <source>
        <dbReference type="EMBL" id="CAG8666839.1"/>
    </source>
</evidence>
<feature type="compositionally biased region" description="Basic and acidic residues" evidence="1">
    <location>
        <begin position="117"/>
        <end position="128"/>
    </location>
</feature>
<comment type="caution">
    <text evidence="2">The sequence shown here is derived from an EMBL/GenBank/DDBJ whole genome shotgun (WGS) entry which is preliminary data.</text>
</comment>
<reference evidence="2" key="1">
    <citation type="submission" date="2021-06" db="EMBL/GenBank/DDBJ databases">
        <authorList>
            <person name="Kallberg Y."/>
            <person name="Tangrot J."/>
            <person name="Rosling A."/>
        </authorList>
    </citation>
    <scope>NUCLEOTIDE SEQUENCE</scope>
    <source>
        <strain evidence="2">BR232B</strain>
    </source>
</reference>
<feature type="region of interest" description="Disordered" evidence="1">
    <location>
        <begin position="96"/>
        <end position="128"/>
    </location>
</feature>
<feature type="compositionally biased region" description="Basic and acidic residues" evidence="1">
    <location>
        <begin position="21"/>
        <end position="30"/>
    </location>
</feature>
<dbReference type="AlphaFoldDB" id="A0A9N9H9B2"/>
<sequence length="128" mass="14412">MQFVNLKSEPSNSVPWSITNKDNKDRKRNSVESRIVAVHRLMQKQPPTPAKVKTETTKGTVQKPIKVDDIARETIKRKRGKATSVADEDSETIVINNELEANTDDKPLLKSNSSKTYGDEEVPRPKRG</sequence>
<feature type="non-terminal residue" evidence="2">
    <location>
        <position position="1"/>
    </location>
</feature>
<feature type="compositionally biased region" description="Polar residues" evidence="1">
    <location>
        <begin position="8"/>
        <end position="20"/>
    </location>
</feature>
<accession>A0A9N9H9B2</accession>
<evidence type="ECO:0000256" key="1">
    <source>
        <dbReference type="SAM" id="MobiDB-lite"/>
    </source>
</evidence>
<organism evidence="2 3">
    <name type="scientific">Paraglomus brasilianum</name>
    <dbReference type="NCBI Taxonomy" id="144538"/>
    <lineage>
        <taxon>Eukaryota</taxon>
        <taxon>Fungi</taxon>
        <taxon>Fungi incertae sedis</taxon>
        <taxon>Mucoromycota</taxon>
        <taxon>Glomeromycotina</taxon>
        <taxon>Glomeromycetes</taxon>
        <taxon>Paraglomerales</taxon>
        <taxon>Paraglomeraceae</taxon>
        <taxon>Paraglomus</taxon>
    </lineage>
</organism>
<evidence type="ECO:0000313" key="3">
    <source>
        <dbReference type="Proteomes" id="UP000789739"/>
    </source>
</evidence>
<protein>
    <submittedName>
        <fullName evidence="2">10422_t:CDS:1</fullName>
    </submittedName>
</protein>
<name>A0A9N9H9B2_9GLOM</name>
<feature type="region of interest" description="Disordered" evidence="1">
    <location>
        <begin position="1"/>
        <end position="30"/>
    </location>
</feature>
<dbReference type="EMBL" id="CAJVPI010004323">
    <property type="protein sequence ID" value="CAG8666839.1"/>
    <property type="molecule type" value="Genomic_DNA"/>
</dbReference>
<keyword evidence="3" id="KW-1185">Reference proteome</keyword>